<dbReference type="Gene3D" id="1.10.760.10">
    <property type="entry name" value="Cytochrome c-like domain"/>
    <property type="match status" value="1"/>
</dbReference>
<evidence type="ECO:0000313" key="10">
    <source>
        <dbReference type="Proteomes" id="UP001153387"/>
    </source>
</evidence>
<accession>A0A9X4KIF6</accession>
<evidence type="ECO:0000259" key="8">
    <source>
        <dbReference type="PROSITE" id="PS51007"/>
    </source>
</evidence>
<dbReference type="InterPro" id="IPR036909">
    <property type="entry name" value="Cyt_c-like_dom_sf"/>
</dbReference>
<feature type="signal peptide" evidence="7">
    <location>
        <begin position="1"/>
        <end position="27"/>
    </location>
</feature>
<sequence length="121" mass="12549">MQKYAFARRGLRIAAALALTGTLLLTAACGKDKSAENAKPTAPAGPADTIALYRSNCISCHGGGLEGMMGPATDLRSVGSRLTEAQIAAQIANGGERMPALKDRLTAQEIDKLASWLAGLH</sequence>
<dbReference type="SUPFAM" id="SSF46626">
    <property type="entry name" value="Cytochrome c"/>
    <property type="match status" value="1"/>
</dbReference>
<dbReference type="RefSeq" id="WP_277566366.1">
    <property type="nucleotide sequence ID" value="NZ_JAPDHZ010000003.1"/>
</dbReference>
<evidence type="ECO:0000256" key="7">
    <source>
        <dbReference type="SAM" id="SignalP"/>
    </source>
</evidence>
<keyword evidence="4" id="KW-0249">Electron transport</keyword>
<evidence type="ECO:0000313" key="9">
    <source>
        <dbReference type="EMBL" id="MDG0792583.1"/>
    </source>
</evidence>
<dbReference type="PROSITE" id="PS51007">
    <property type="entry name" value="CYTC"/>
    <property type="match status" value="1"/>
</dbReference>
<dbReference type="InterPro" id="IPR009056">
    <property type="entry name" value="Cyt_c-like_dom"/>
</dbReference>
<keyword evidence="5 6" id="KW-0408">Iron</keyword>
<gene>
    <name evidence="9" type="ORF">OMP38_18145</name>
</gene>
<name>A0A9X4KIF6_9BACL</name>
<dbReference type="InterPro" id="IPR051811">
    <property type="entry name" value="Cytochrome_c550/c551-like"/>
</dbReference>
<dbReference type="EMBL" id="JAPDHZ010000003">
    <property type="protein sequence ID" value="MDG0792583.1"/>
    <property type="molecule type" value="Genomic_DNA"/>
</dbReference>
<evidence type="ECO:0000256" key="3">
    <source>
        <dbReference type="ARBA" id="ARBA00022723"/>
    </source>
</evidence>
<evidence type="ECO:0000256" key="1">
    <source>
        <dbReference type="ARBA" id="ARBA00022448"/>
    </source>
</evidence>
<dbReference type="PANTHER" id="PTHR37823:SF4">
    <property type="entry name" value="MENAQUINOL-CYTOCHROME C REDUCTASE CYTOCHROME B_C SUBUNIT"/>
    <property type="match status" value="1"/>
</dbReference>
<feature type="domain" description="Cytochrome c" evidence="8">
    <location>
        <begin position="40"/>
        <end position="121"/>
    </location>
</feature>
<evidence type="ECO:0000256" key="6">
    <source>
        <dbReference type="PROSITE-ProRule" id="PRU00433"/>
    </source>
</evidence>
<dbReference type="AlphaFoldDB" id="A0A9X4KIF6"/>
<feature type="chain" id="PRO_5040719264" evidence="7">
    <location>
        <begin position="28"/>
        <end position="121"/>
    </location>
</feature>
<dbReference type="GO" id="GO:0020037">
    <property type="term" value="F:heme binding"/>
    <property type="evidence" value="ECO:0007669"/>
    <property type="project" value="InterPro"/>
</dbReference>
<dbReference type="PROSITE" id="PS51257">
    <property type="entry name" value="PROKAR_LIPOPROTEIN"/>
    <property type="match status" value="1"/>
</dbReference>
<evidence type="ECO:0000256" key="5">
    <source>
        <dbReference type="ARBA" id="ARBA00023004"/>
    </source>
</evidence>
<evidence type="ECO:0000256" key="2">
    <source>
        <dbReference type="ARBA" id="ARBA00022617"/>
    </source>
</evidence>
<dbReference type="Pfam" id="PF13442">
    <property type="entry name" value="Cytochrome_CBB3"/>
    <property type="match status" value="1"/>
</dbReference>
<organism evidence="9 10">
    <name type="scientific">Cohnella ginsengisoli</name>
    <dbReference type="NCBI Taxonomy" id="425004"/>
    <lineage>
        <taxon>Bacteria</taxon>
        <taxon>Bacillati</taxon>
        <taxon>Bacillota</taxon>
        <taxon>Bacilli</taxon>
        <taxon>Bacillales</taxon>
        <taxon>Paenibacillaceae</taxon>
        <taxon>Cohnella</taxon>
    </lineage>
</organism>
<keyword evidence="3 6" id="KW-0479">Metal-binding</keyword>
<dbReference type="GO" id="GO:0046872">
    <property type="term" value="F:metal ion binding"/>
    <property type="evidence" value="ECO:0007669"/>
    <property type="project" value="UniProtKB-KW"/>
</dbReference>
<dbReference type="GO" id="GO:0009055">
    <property type="term" value="F:electron transfer activity"/>
    <property type="evidence" value="ECO:0007669"/>
    <property type="project" value="InterPro"/>
</dbReference>
<dbReference type="Proteomes" id="UP001153387">
    <property type="component" value="Unassembled WGS sequence"/>
</dbReference>
<evidence type="ECO:0000256" key="4">
    <source>
        <dbReference type="ARBA" id="ARBA00022982"/>
    </source>
</evidence>
<protein>
    <submittedName>
        <fullName evidence="9">Cytochrome c</fullName>
    </submittedName>
</protein>
<keyword evidence="7" id="KW-0732">Signal</keyword>
<keyword evidence="1" id="KW-0813">Transport</keyword>
<dbReference type="PANTHER" id="PTHR37823">
    <property type="entry name" value="CYTOCHROME C-553-LIKE"/>
    <property type="match status" value="1"/>
</dbReference>
<keyword evidence="2 6" id="KW-0349">Heme</keyword>
<keyword evidence="10" id="KW-1185">Reference proteome</keyword>
<comment type="caution">
    <text evidence="9">The sequence shown here is derived from an EMBL/GenBank/DDBJ whole genome shotgun (WGS) entry which is preliminary data.</text>
</comment>
<proteinExistence type="predicted"/>
<reference evidence="9 10" key="1">
    <citation type="submission" date="2022-10" db="EMBL/GenBank/DDBJ databases">
        <title>Comparative genomic analysis of Cohnella hashimotonis sp. nov., isolated from the International Space Station.</title>
        <authorList>
            <person name="Simpson A."/>
            <person name="Venkateswaran K."/>
        </authorList>
    </citation>
    <scope>NUCLEOTIDE SEQUENCE [LARGE SCALE GENOMIC DNA]</scope>
    <source>
        <strain evidence="9 10">DSM 18997</strain>
    </source>
</reference>